<accession>A0AAI8W1X5</accession>
<feature type="region of interest" description="Disordered" evidence="1">
    <location>
        <begin position="442"/>
        <end position="472"/>
    </location>
</feature>
<evidence type="ECO:0000313" key="3">
    <source>
        <dbReference type="Proteomes" id="UP001296104"/>
    </source>
</evidence>
<dbReference type="AlphaFoldDB" id="A0AAI8W1X5"/>
<feature type="region of interest" description="Disordered" evidence="1">
    <location>
        <begin position="662"/>
        <end position="702"/>
    </location>
</feature>
<feature type="region of interest" description="Disordered" evidence="1">
    <location>
        <begin position="1"/>
        <end position="74"/>
    </location>
</feature>
<protein>
    <submittedName>
        <fullName evidence="2">Uncharacterized protein</fullName>
    </submittedName>
</protein>
<feature type="compositionally biased region" description="Low complexity" evidence="1">
    <location>
        <begin position="511"/>
        <end position="531"/>
    </location>
</feature>
<reference evidence="2" key="1">
    <citation type="submission" date="2023-11" db="EMBL/GenBank/DDBJ databases">
        <authorList>
            <person name="Alioto T."/>
            <person name="Alioto T."/>
            <person name="Gomez Garrido J."/>
        </authorList>
    </citation>
    <scope>NUCLEOTIDE SEQUENCE</scope>
</reference>
<keyword evidence="3" id="KW-1185">Reference proteome</keyword>
<feature type="compositionally biased region" description="Polar residues" evidence="1">
    <location>
        <begin position="449"/>
        <end position="470"/>
    </location>
</feature>
<feature type="compositionally biased region" description="Polar residues" evidence="1">
    <location>
        <begin position="487"/>
        <end position="499"/>
    </location>
</feature>
<feature type="compositionally biased region" description="Basic and acidic residues" evidence="1">
    <location>
        <begin position="10"/>
        <end position="19"/>
    </location>
</feature>
<evidence type="ECO:0000256" key="1">
    <source>
        <dbReference type="SAM" id="MobiDB-lite"/>
    </source>
</evidence>
<evidence type="ECO:0000313" key="2">
    <source>
        <dbReference type="EMBL" id="CAK3777233.1"/>
    </source>
</evidence>
<gene>
    <name evidence="2" type="ORF">LECACI_7A000516</name>
</gene>
<dbReference type="Proteomes" id="UP001296104">
    <property type="component" value="Unassembled WGS sequence"/>
</dbReference>
<dbReference type="EMBL" id="CAVMBE010000002">
    <property type="protein sequence ID" value="CAK3777233.1"/>
    <property type="molecule type" value="Genomic_DNA"/>
</dbReference>
<feature type="compositionally biased region" description="Polar residues" evidence="1">
    <location>
        <begin position="533"/>
        <end position="545"/>
    </location>
</feature>
<name>A0AAI8W1X5_9PEZI</name>
<comment type="caution">
    <text evidence="2">The sequence shown here is derived from an EMBL/GenBank/DDBJ whole genome shotgun (WGS) entry which is preliminary data.</text>
</comment>
<feature type="region of interest" description="Disordered" evidence="1">
    <location>
        <begin position="484"/>
        <end position="549"/>
    </location>
</feature>
<feature type="compositionally biased region" description="Low complexity" evidence="1">
    <location>
        <begin position="20"/>
        <end position="35"/>
    </location>
</feature>
<feature type="compositionally biased region" description="Polar residues" evidence="1">
    <location>
        <begin position="662"/>
        <end position="673"/>
    </location>
</feature>
<proteinExistence type="predicted"/>
<organism evidence="2 3">
    <name type="scientific">Lecanosticta acicola</name>
    <dbReference type="NCBI Taxonomy" id="111012"/>
    <lineage>
        <taxon>Eukaryota</taxon>
        <taxon>Fungi</taxon>
        <taxon>Dikarya</taxon>
        <taxon>Ascomycota</taxon>
        <taxon>Pezizomycotina</taxon>
        <taxon>Dothideomycetes</taxon>
        <taxon>Dothideomycetidae</taxon>
        <taxon>Mycosphaerellales</taxon>
        <taxon>Mycosphaerellaceae</taxon>
        <taxon>Lecanosticta</taxon>
    </lineage>
</organism>
<sequence>MPSSTISDIADAKLRRQQERIQQAEAALLPPQQHQRPSSRAKGKSSYKPLDIDWNTSEAQHHQARDSIASTAPGPVSEVRINTYTARPISSRDTSLSRFMSRASRQTGAVELDRSDSLATDDGFQIYRRGRQNKNVEQLKPFEDNKLEQKQKTVEADFDKRQIYEVFAKELPGLDFIDSNLGRHDGQVQFIQHPNGDVSAHIWSDQRTLWENLGNFSNIRKRIEGQLAADRLKGETAWQTLQKHTLAYFRAVAKQREWDAMGVPFGQADLQQILPQPKEAAAGNSKESAALPGLGFTTTNVAGDSASQQHRQEAPIVQPTPRVQGIERFGFMQQQKVNDKDGDPFTAAGPYANLATAPLLPTASQTTSTLPKNVTSQGHNVEQDRLYSSQMPSTSETPTFSLFKPGFQMFNAGQLVPPFNPHPSATLPSMFPFLNPSIGNSFAHDTASRRQTSFDHSGSPSRSKPVTPLQTREAMRDQLWKLGETASARSRNPSQNNIPVRTVLRDPYQRSSGENEASSNSSARAPRDAPSFESKTQQTNSSESAMPTGWMDSQAALPQSRQANPTTSSHQASFDDCLADSVPDCTASPTVASSNGVSTIVPGTEMALVPTSAADFDLDAPPNSMFETRDEALQRWWTSGTKFQRHEELFQSIKMQALLEGSTATTPARTNPRSIGAPPGRTVANPSAGAYQATPQKADLANQPAPFNETVTRAFLLIHENLSSYVQGPTDARQDYWAPWVKAPEWAIDRSAGGNDSFFDGGWGKPPARVGRDPRFRALPGELRFGGFLPGAAGIGSPPGLLGVSGGVPGMARYGYGSPAGKY</sequence>